<proteinExistence type="predicted"/>
<evidence type="ECO:0000256" key="5">
    <source>
        <dbReference type="SAM" id="MobiDB-lite"/>
    </source>
</evidence>
<keyword evidence="3" id="KW-0862">Zinc</keyword>
<dbReference type="EMBL" id="BTGU01000164">
    <property type="protein sequence ID" value="GMN63995.1"/>
    <property type="molecule type" value="Genomic_DNA"/>
</dbReference>
<dbReference type="InterPro" id="IPR006564">
    <property type="entry name" value="Znf_PMZ"/>
</dbReference>
<evidence type="ECO:0000313" key="8">
    <source>
        <dbReference type="Proteomes" id="UP001187192"/>
    </source>
</evidence>
<evidence type="ECO:0000259" key="6">
    <source>
        <dbReference type="PROSITE" id="PS50966"/>
    </source>
</evidence>
<feature type="region of interest" description="Disordered" evidence="5">
    <location>
        <begin position="64"/>
        <end position="93"/>
    </location>
</feature>
<keyword evidence="8" id="KW-1185">Reference proteome</keyword>
<dbReference type="Pfam" id="PF04434">
    <property type="entry name" value="SWIM"/>
    <property type="match status" value="1"/>
</dbReference>
<evidence type="ECO:0000256" key="1">
    <source>
        <dbReference type="ARBA" id="ARBA00022723"/>
    </source>
</evidence>
<evidence type="ECO:0000256" key="2">
    <source>
        <dbReference type="ARBA" id="ARBA00022771"/>
    </source>
</evidence>
<dbReference type="PROSITE" id="PS50966">
    <property type="entry name" value="ZF_SWIM"/>
    <property type="match status" value="1"/>
</dbReference>
<reference evidence="7" key="1">
    <citation type="submission" date="2023-07" db="EMBL/GenBank/DDBJ databases">
        <title>draft genome sequence of fig (Ficus carica).</title>
        <authorList>
            <person name="Takahashi T."/>
            <person name="Nishimura K."/>
        </authorList>
    </citation>
    <scope>NUCLEOTIDE SEQUENCE</scope>
</reference>
<evidence type="ECO:0000313" key="7">
    <source>
        <dbReference type="EMBL" id="GMN63995.1"/>
    </source>
</evidence>
<dbReference type="SMART" id="SM00575">
    <property type="entry name" value="ZnF_PMZ"/>
    <property type="match status" value="1"/>
</dbReference>
<dbReference type="GO" id="GO:0008270">
    <property type="term" value="F:zinc ion binding"/>
    <property type="evidence" value="ECO:0007669"/>
    <property type="project" value="UniProtKB-KW"/>
</dbReference>
<protein>
    <recommendedName>
        <fullName evidence="6">SWIM-type domain-containing protein</fullName>
    </recommendedName>
</protein>
<comment type="caution">
    <text evidence="7">The sequence shown here is derived from an EMBL/GenBank/DDBJ whole genome shotgun (WGS) entry which is preliminary data.</text>
</comment>
<dbReference type="InterPro" id="IPR007527">
    <property type="entry name" value="Znf_SWIM"/>
</dbReference>
<organism evidence="7 8">
    <name type="scientific">Ficus carica</name>
    <name type="common">Common fig</name>
    <dbReference type="NCBI Taxonomy" id="3494"/>
    <lineage>
        <taxon>Eukaryota</taxon>
        <taxon>Viridiplantae</taxon>
        <taxon>Streptophyta</taxon>
        <taxon>Embryophyta</taxon>
        <taxon>Tracheophyta</taxon>
        <taxon>Spermatophyta</taxon>
        <taxon>Magnoliopsida</taxon>
        <taxon>eudicotyledons</taxon>
        <taxon>Gunneridae</taxon>
        <taxon>Pentapetalae</taxon>
        <taxon>rosids</taxon>
        <taxon>fabids</taxon>
        <taxon>Rosales</taxon>
        <taxon>Moraceae</taxon>
        <taxon>Ficeae</taxon>
        <taxon>Ficus</taxon>
    </lineage>
</organism>
<keyword evidence="2 4" id="KW-0863">Zinc-finger</keyword>
<evidence type="ECO:0000256" key="3">
    <source>
        <dbReference type="ARBA" id="ARBA00022833"/>
    </source>
</evidence>
<dbReference type="Proteomes" id="UP001187192">
    <property type="component" value="Unassembled WGS sequence"/>
</dbReference>
<evidence type="ECO:0000256" key="4">
    <source>
        <dbReference type="PROSITE-ProRule" id="PRU00325"/>
    </source>
</evidence>
<gene>
    <name evidence="7" type="ORF">TIFTF001_033062</name>
</gene>
<feature type="domain" description="SWIM-type" evidence="6">
    <location>
        <begin position="512"/>
        <end position="544"/>
    </location>
</feature>
<sequence>MCWSVFLEQKAREKLEEKLERKEEKGRCGGRKFGEKFHRGETGFLEQGVRRKSLDPKLDLISRSKEAENLEPQLEGKSGLVGSQKGRSTAGHRRLTAEAVQGGNLQLYPEEEQHFVGHNERGKYNSAYSIGPLLPDVSNLPANSDAILWRAGSADCEIMDNKVYLCMANKLPLVVPIHISSDLVYNMIMMAFKEGLKVRYSRKYLSVRMDEVCVFVKYNGQWDGTLRYVGGKMKGILVPKTATYVGLIELVRSAIGIRGPAKTIVMRYGVEPGIPLVRIQCDANVKFYIHLKKKDVHVLSKFPITIDVLDESAVEARPPEVGESNHIDVQCSREGLDLHTESGIEKLHQVLNNDLCTAHGDCNAGEMNVADDAHHPNENSIAASIGAHSIANNTTSQSVNVPSSDSVSGSVVVADFTPVTMRINCIFENKKLLQYHLHHDAMSKNYQFKVKRSNSTLLHVICIDNEGCPCQPRVSGCGIRYMRPTLGCKFEDQPRPADQFEYAVTNNTGQIWIVDMSGRTCTCRRFQVDQSPCPHAMAVCNHRRIDPYNYCLNYYMKDYLYACYSSVVHPIGSAEG</sequence>
<accession>A0AA88J781</accession>
<dbReference type="AlphaFoldDB" id="A0AA88J781"/>
<keyword evidence="1" id="KW-0479">Metal-binding</keyword>
<name>A0AA88J781_FICCA</name>